<dbReference type="AlphaFoldDB" id="A0A127M8R0"/>
<reference evidence="1 2" key="1">
    <citation type="submission" date="2015-12" db="EMBL/GenBank/DDBJ databases">
        <authorList>
            <person name="Shamseldin A."/>
            <person name="Moawad H."/>
            <person name="Abd El-Rahim W.M."/>
            <person name="Sadowsky M.J."/>
        </authorList>
    </citation>
    <scope>NUCLEOTIDE SEQUENCE [LARGE SCALE GENOMIC DNA]</scope>
    <source>
        <strain evidence="1 2">SM2</strain>
    </source>
</reference>
<protein>
    <recommendedName>
        <fullName evidence="3">Lipoprotein</fullName>
    </recommendedName>
</protein>
<dbReference type="EMBL" id="CP014544">
    <property type="protein sequence ID" value="AMO69627.1"/>
    <property type="molecule type" value="Genomic_DNA"/>
</dbReference>
<proteinExistence type="predicted"/>
<accession>A0A127M8R0</accession>
<name>A0A127M8R0_9GAMM</name>
<evidence type="ECO:0000313" key="1">
    <source>
        <dbReference type="EMBL" id="AMO69627.1"/>
    </source>
</evidence>
<sequence length="411" mass="45383">MLKTHRICIIIAVSIISACGGGGGSGASSNAKPTSKFIENHSVSASYILNRENVPLVAEEFRNEIFQPIVVFDGHRATISAPMPQFNIQNGGQRIACDYTGAVTTTVQDNGGTITLEFEQCKDDANDASSSGTIKSYIYNVNEAAQTYNGAVEFINYQEDFGNRHFSANGTTVFDVRIAEYNIIIVEAETHRNVYDSDIQENLESNIAYAFLYRQLPEYIGLAISASGYLNFENSGALLLSSDQDLVATTLTGLGNRQAFVKLHNNRYSLRYSEREGEYLSIGIPAPRIDDIDAFAANTTPQYTSDSRIRLFYAPNHEAAEVLLEEWFYDAEFNLHNIDVNIVCSPNGAQTNINLEDPFKIKFTSDTYGSYTLNVKITDSDGKFAQGLIYINYSQNNQPGNPPPSQCQTNS</sequence>
<dbReference type="Proteomes" id="UP000074119">
    <property type="component" value="Chromosome"/>
</dbReference>
<evidence type="ECO:0008006" key="3">
    <source>
        <dbReference type="Google" id="ProtNLM"/>
    </source>
</evidence>
<dbReference type="KEGG" id="zal:AZF00_15570"/>
<dbReference type="PROSITE" id="PS51257">
    <property type="entry name" value="PROKAR_LIPOPROTEIN"/>
    <property type="match status" value="1"/>
</dbReference>
<organism evidence="1 2">
    <name type="scientific">Zhongshania aliphaticivorans</name>
    <dbReference type="NCBI Taxonomy" id="1470434"/>
    <lineage>
        <taxon>Bacteria</taxon>
        <taxon>Pseudomonadati</taxon>
        <taxon>Pseudomonadota</taxon>
        <taxon>Gammaproteobacteria</taxon>
        <taxon>Cellvibrionales</taxon>
        <taxon>Spongiibacteraceae</taxon>
        <taxon>Zhongshania</taxon>
    </lineage>
</organism>
<gene>
    <name evidence="1" type="ORF">AZF00_15570</name>
</gene>
<evidence type="ECO:0000313" key="2">
    <source>
        <dbReference type="Proteomes" id="UP000074119"/>
    </source>
</evidence>
<dbReference type="RefSeq" id="WP_008251935.1">
    <property type="nucleotide sequence ID" value="NZ_CP014544.1"/>
</dbReference>